<evidence type="ECO:0000313" key="1">
    <source>
        <dbReference type="EMBL" id="AIQ92996.1"/>
    </source>
</evidence>
<proteinExistence type="predicted"/>
<keyword evidence="2" id="KW-1185">Reference proteome</keyword>
<organism evidence="1 2">
    <name type="scientific">Methylobacterium oryzae CBMB20</name>
    <dbReference type="NCBI Taxonomy" id="693986"/>
    <lineage>
        <taxon>Bacteria</taxon>
        <taxon>Pseudomonadati</taxon>
        <taxon>Pseudomonadota</taxon>
        <taxon>Alphaproteobacteria</taxon>
        <taxon>Hyphomicrobiales</taxon>
        <taxon>Methylobacteriaceae</taxon>
        <taxon>Methylobacterium</taxon>
    </lineage>
</organism>
<dbReference type="HOGENOM" id="CLU_3185733_0_0_5"/>
<dbReference type="EMBL" id="CP003811">
    <property type="protein sequence ID" value="AIQ92996.1"/>
    <property type="molecule type" value="Genomic_DNA"/>
</dbReference>
<dbReference type="Proteomes" id="UP000029492">
    <property type="component" value="Chromosome"/>
</dbReference>
<evidence type="ECO:0000313" key="2">
    <source>
        <dbReference type="Proteomes" id="UP000029492"/>
    </source>
</evidence>
<gene>
    <name evidence="1" type="ORF">MOC_5241</name>
</gene>
<dbReference type="KEGG" id="mor:MOC_5241"/>
<name>A0A089NYG9_9HYPH</name>
<protein>
    <submittedName>
        <fullName evidence="1">Protein of unassigned function</fullName>
    </submittedName>
</protein>
<dbReference type="STRING" id="693986.MOC_5241"/>
<accession>A0A089NYG9</accession>
<reference evidence="1 2" key="1">
    <citation type="journal article" date="2014" name="PLoS ONE">
        <title>Genome Information of Methylobacterium oryzae, a Plant-Probiotic Methylotroph in the Phyllosphere.</title>
        <authorList>
            <person name="Kwak M.J."/>
            <person name="Jeong H."/>
            <person name="Madhaiyan M."/>
            <person name="Lee Y."/>
            <person name="Sa T.M."/>
            <person name="Oh T.K."/>
            <person name="Kim J.F."/>
        </authorList>
    </citation>
    <scope>NUCLEOTIDE SEQUENCE [LARGE SCALE GENOMIC DNA]</scope>
    <source>
        <strain evidence="1 2">CBMB20</strain>
    </source>
</reference>
<sequence>MGTTRHKPEDVVAKLRQACSRSLSNGRAWRLSVRGSCPVRLGAWGA</sequence>
<dbReference type="AlphaFoldDB" id="A0A089NYG9"/>